<keyword evidence="8 11" id="KW-0328">Glycosyltransferase</keyword>
<dbReference type="Proteomes" id="UP000823865">
    <property type="component" value="Unassembled WGS sequence"/>
</dbReference>
<evidence type="ECO:0000256" key="6">
    <source>
        <dbReference type="ARBA" id="ARBA00011893"/>
    </source>
</evidence>
<dbReference type="InterPro" id="IPR050054">
    <property type="entry name" value="UPRTase/APRTase"/>
</dbReference>
<dbReference type="NCBIfam" id="TIGR01090">
    <property type="entry name" value="apt"/>
    <property type="match status" value="1"/>
</dbReference>
<evidence type="ECO:0000256" key="2">
    <source>
        <dbReference type="ARBA" id="ARBA00003968"/>
    </source>
</evidence>
<comment type="function">
    <text evidence="2 11">Catalyzes a salvage reaction resulting in the formation of AMP, that is energically less costly than de novo synthesis.</text>
</comment>
<protein>
    <recommendedName>
        <fullName evidence="6 11">Adenine phosphoribosyltransferase</fullName>
        <shortName evidence="11">APRT</shortName>
        <ecNumber evidence="6 11">2.4.2.7</ecNumber>
    </recommendedName>
</protein>
<comment type="pathway">
    <text evidence="4 11">Purine metabolism; AMP biosynthesis via salvage pathway; AMP from adenine: step 1/1.</text>
</comment>
<comment type="subcellular location">
    <subcellularLocation>
        <location evidence="3 11">Cytoplasm</location>
    </subcellularLocation>
</comment>
<dbReference type="InterPro" id="IPR005764">
    <property type="entry name" value="Ade_phspho_trans"/>
</dbReference>
<dbReference type="PANTHER" id="PTHR32315:SF3">
    <property type="entry name" value="ADENINE PHOSPHORIBOSYLTRANSFERASE"/>
    <property type="match status" value="1"/>
</dbReference>
<dbReference type="GO" id="GO:0005737">
    <property type="term" value="C:cytoplasm"/>
    <property type="evidence" value="ECO:0007669"/>
    <property type="project" value="UniProtKB-SubCell"/>
</dbReference>
<evidence type="ECO:0000259" key="12">
    <source>
        <dbReference type="Pfam" id="PF00156"/>
    </source>
</evidence>
<dbReference type="GO" id="GO:0006168">
    <property type="term" value="P:adenine salvage"/>
    <property type="evidence" value="ECO:0007669"/>
    <property type="project" value="InterPro"/>
</dbReference>
<comment type="caution">
    <text evidence="13">The sequence shown here is derived from an EMBL/GenBank/DDBJ whole genome shotgun (WGS) entry which is preliminary data.</text>
</comment>
<keyword evidence="10 11" id="KW-0660">Purine salvage</keyword>
<dbReference type="NCBIfam" id="NF002636">
    <property type="entry name" value="PRK02304.1-5"/>
    <property type="match status" value="1"/>
</dbReference>
<keyword evidence="7 11" id="KW-0963">Cytoplasm</keyword>
<reference evidence="13" key="1">
    <citation type="journal article" date="2021" name="PeerJ">
        <title>Extensive microbial diversity within the chicken gut microbiome revealed by metagenomics and culture.</title>
        <authorList>
            <person name="Gilroy R."/>
            <person name="Ravi A."/>
            <person name="Getino M."/>
            <person name="Pursley I."/>
            <person name="Horton D.L."/>
            <person name="Alikhan N.F."/>
            <person name="Baker D."/>
            <person name="Gharbi K."/>
            <person name="Hall N."/>
            <person name="Watson M."/>
            <person name="Adriaenssens E.M."/>
            <person name="Foster-Nyarko E."/>
            <person name="Jarju S."/>
            <person name="Secka A."/>
            <person name="Antonio M."/>
            <person name="Oren A."/>
            <person name="Chaudhuri R.R."/>
            <person name="La Ragione R."/>
            <person name="Hildebrand F."/>
            <person name="Pallen M.J."/>
        </authorList>
    </citation>
    <scope>NUCLEOTIDE SEQUENCE</scope>
    <source>
        <strain evidence="13">G3-2149</strain>
    </source>
</reference>
<proteinExistence type="inferred from homology"/>
<comment type="subunit">
    <text evidence="11">Homodimer.</text>
</comment>
<evidence type="ECO:0000313" key="14">
    <source>
        <dbReference type="Proteomes" id="UP000823865"/>
    </source>
</evidence>
<dbReference type="PANTHER" id="PTHR32315">
    <property type="entry name" value="ADENINE PHOSPHORIBOSYLTRANSFERASE"/>
    <property type="match status" value="1"/>
</dbReference>
<dbReference type="EC" id="2.4.2.7" evidence="6 11"/>
<keyword evidence="9 11" id="KW-0808">Transferase</keyword>
<organism evidence="13 14">
    <name type="scientific">Candidatus Paraprevotella stercoravium</name>
    <dbReference type="NCBI Taxonomy" id="2838725"/>
    <lineage>
        <taxon>Bacteria</taxon>
        <taxon>Pseudomonadati</taxon>
        <taxon>Bacteroidota</taxon>
        <taxon>Bacteroidia</taxon>
        <taxon>Bacteroidales</taxon>
        <taxon>Prevotellaceae</taxon>
        <taxon>Paraprevotella</taxon>
    </lineage>
</organism>
<name>A0A9E2L5E6_9BACT</name>
<dbReference type="GO" id="GO:0003999">
    <property type="term" value="F:adenine phosphoribosyltransferase activity"/>
    <property type="evidence" value="ECO:0007669"/>
    <property type="project" value="UniProtKB-UniRule"/>
</dbReference>
<evidence type="ECO:0000256" key="9">
    <source>
        <dbReference type="ARBA" id="ARBA00022679"/>
    </source>
</evidence>
<sequence>MNNETLIKNLRNIPDFPIPGIQFKDVSTLFKNPKCMKIMVNEVYDLYKDKGITKVVGIESRGFILGAAAAVKLNAGFVLARKPGKLPAETISESYMKEYGKDTIEIHKDAIDENDVVLIHDDLLATGGSMKAVYNLVQKFHPKKIYINFIIELTGEGLNGRETFDPETEITTLIKI</sequence>
<dbReference type="GO" id="GO:0002055">
    <property type="term" value="F:adenine binding"/>
    <property type="evidence" value="ECO:0007669"/>
    <property type="project" value="TreeGrafter"/>
</dbReference>
<comment type="catalytic activity">
    <reaction evidence="1 11">
        <text>AMP + diphosphate = 5-phospho-alpha-D-ribose 1-diphosphate + adenine</text>
        <dbReference type="Rhea" id="RHEA:16609"/>
        <dbReference type="ChEBI" id="CHEBI:16708"/>
        <dbReference type="ChEBI" id="CHEBI:33019"/>
        <dbReference type="ChEBI" id="CHEBI:58017"/>
        <dbReference type="ChEBI" id="CHEBI:456215"/>
        <dbReference type="EC" id="2.4.2.7"/>
    </reaction>
</comment>
<accession>A0A9E2L5E6</accession>
<evidence type="ECO:0000256" key="11">
    <source>
        <dbReference type="HAMAP-Rule" id="MF_00004"/>
    </source>
</evidence>
<dbReference type="EMBL" id="JAHLFU010000012">
    <property type="protein sequence ID" value="MBU3852285.1"/>
    <property type="molecule type" value="Genomic_DNA"/>
</dbReference>
<dbReference type="Gene3D" id="3.40.50.2020">
    <property type="match status" value="1"/>
</dbReference>
<evidence type="ECO:0000256" key="5">
    <source>
        <dbReference type="ARBA" id="ARBA00008391"/>
    </source>
</evidence>
<dbReference type="GO" id="GO:0044209">
    <property type="term" value="P:AMP salvage"/>
    <property type="evidence" value="ECO:0007669"/>
    <property type="project" value="UniProtKB-UniRule"/>
</dbReference>
<reference evidence="13" key="2">
    <citation type="submission" date="2021-04" db="EMBL/GenBank/DDBJ databases">
        <authorList>
            <person name="Gilroy R."/>
        </authorList>
    </citation>
    <scope>NUCLEOTIDE SEQUENCE</scope>
    <source>
        <strain evidence="13">G3-2149</strain>
    </source>
</reference>
<evidence type="ECO:0000256" key="10">
    <source>
        <dbReference type="ARBA" id="ARBA00022726"/>
    </source>
</evidence>
<evidence type="ECO:0000256" key="3">
    <source>
        <dbReference type="ARBA" id="ARBA00004496"/>
    </source>
</evidence>
<dbReference type="InterPro" id="IPR000836">
    <property type="entry name" value="PRTase_dom"/>
</dbReference>
<dbReference type="HAMAP" id="MF_00004">
    <property type="entry name" value="Aden_phosphoribosyltr"/>
    <property type="match status" value="1"/>
</dbReference>
<dbReference type="FunFam" id="3.40.50.2020:FF:000021">
    <property type="entry name" value="Adenine phosphoribosyltransferase"/>
    <property type="match status" value="1"/>
</dbReference>
<evidence type="ECO:0000256" key="7">
    <source>
        <dbReference type="ARBA" id="ARBA00022490"/>
    </source>
</evidence>
<dbReference type="CDD" id="cd06223">
    <property type="entry name" value="PRTases_typeI"/>
    <property type="match status" value="1"/>
</dbReference>
<gene>
    <name evidence="11" type="primary">apt</name>
    <name evidence="13" type="ORF">H9789_00375</name>
</gene>
<evidence type="ECO:0000256" key="4">
    <source>
        <dbReference type="ARBA" id="ARBA00004659"/>
    </source>
</evidence>
<evidence type="ECO:0000256" key="8">
    <source>
        <dbReference type="ARBA" id="ARBA00022676"/>
    </source>
</evidence>
<comment type="similarity">
    <text evidence="5 11">Belongs to the purine/pyrimidine phosphoribosyltransferase family.</text>
</comment>
<feature type="domain" description="Phosphoribosyltransferase" evidence="12">
    <location>
        <begin position="34"/>
        <end position="147"/>
    </location>
</feature>
<dbReference type="InterPro" id="IPR029057">
    <property type="entry name" value="PRTase-like"/>
</dbReference>
<dbReference type="AlphaFoldDB" id="A0A9E2L5E6"/>
<dbReference type="GO" id="GO:0016208">
    <property type="term" value="F:AMP binding"/>
    <property type="evidence" value="ECO:0007669"/>
    <property type="project" value="TreeGrafter"/>
</dbReference>
<dbReference type="Pfam" id="PF00156">
    <property type="entry name" value="Pribosyltran"/>
    <property type="match status" value="1"/>
</dbReference>
<evidence type="ECO:0000313" key="13">
    <source>
        <dbReference type="EMBL" id="MBU3852285.1"/>
    </source>
</evidence>
<evidence type="ECO:0000256" key="1">
    <source>
        <dbReference type="ARBA" id="ARBA00000868"/>
    </source>
</evidence>
<dbReference type="SUPFAM" id="SSF53271">
    <property type="entry name" value="PRTase-like"/>
    <property type="match status" value="1"/>
</dbReference>
<dbReference type="NCBIfam" id="NF002634">
    <property type="entry name" value="PRK02304.1-3"/>
    <property type="match status" value="1"/>
</dbReference>
<dbReference type="GO" id="GO:0006166">
    <property type="term" value="P:purine ribonucleoside salvage"/>
    <property type="evidence" value="ECO:0007669"/>
    <property type="project" value="UniProtKB-UniRule"/>
</dbReference>